<gene>
    <name evidence="1" type="ORF">PGT21_022262</name>
</gene>
<dbReference type="OrthoDB" id="2497663at2759"/>
<reference evidence="1 2" key="1">
    <citation type="submission" date="2019-05" db="EMBL/GenBank/DDBJ databases">
        <title>Emergence of the Ug99 lineage of the wheat stem rust pathogen through somatic hybridization.</title>
        <authorList>
            <person name="Li F."/>
            <person name="Upadhyaya N.M."/>
            <person name="Sperschneider J."/>
            <person name="Matny O."/>
            <person name="Nguyen-Phuc H."/>
            <person name="Mago R."/>
            <person name="Raley C."/>
            <person name="Miller M.E."/>
            <person name="Silverstein K.A.T."/>
            <person name="Henningsen E."/>
            <person name="Hirsch C.D."/>
            <person name="Visser B."/>
            <person name="Pretorius Z.A."/>
            <person name="Steffenson B.J."/>
            <person name="Schwessinger B."/>
            <person name="Dodds P.N."/>
            <person name="Figueroa M."/>
        </authorList>
    </citation>
    <scope>NUCLEOTIDE SEQUENCE [LARGE SCALE GENOMIC DNA]</scope>
    <source>
        <strain evidence="1">21-0</strain>
    </source>
</reference>
<evidence type="ECO:0000313" key="2">
    <source>
        <dbReference type="Proteomes" id="UP000324748"/>
    </source>
</evidence>
<organism evidence="1 2">
    <name type="scientific">Puccinia graminis f. sp. tritici</name>
    <dbReference type="NCBI Taxonomy" id="56615"/>
    <lineage>
        <taxon>Eukaryota</taxon>
        <taxon>Fungi</taxon>
        <taxon>Dikarya</taxon>
        <taxon>Basidiomycota</taxon>
        <taxon>Pucciniomycotina</taxon>
        <taxon>Pucciniomycetes</taxon>
        <taxon>Pucciniales</taxon>
        <taxon>Pucciniaceae</taxon>
        <taxon>Puccinia</taxon>
    </lineage>
</organism>
<keyword evidence="2" id="KW-1185">Reference proteome</keyword>
<evidence type="ECO:0000313" key="1">
    <source>
        <dbReference type="EMBL" id="KAA1079716.1"/>
    </source>
</evidence>
<dbReference type="Proteomes" id="UP000324748">
    <property type="component" value="Unassembled WGS sequence"/>
</dbReference>
<dbReference type="EMBL" id="VSWC01000132">
    <property type="protein sequence ID" value="KAA1079716.1"/>
    <property type="molecule type" value="Genomic_DNA"/>
</dbReference>
<dbReference type="AlphaFoldDB" id="A0A5B0MUA3"/>
<sequence length="481" mass="54827">MSSMTPNDLPPEIVFKIVSLSLGRSDESDPRVHRWKLKFLRVCCLICRGWLDVCQAFLFQNVYIRRTKTFRLFCRSLSSSRNVGRYVRKLMIALPTWEDTSQYPMSTGIEKCLQLLEGLEELEVKPPFDGFFSEKAFELIHGLVNLKKVSIRKTSGLQVANVKAYADRSVDFGADGKLDIFRKLVLPKTVEHLHLVQPSNEFMDGLPSILKEILSTEVGSKEGRVSEPGPGLKSFSLQISGLYNRLPNPNVYDKLPQLLSAKMTSFKLCLDTRLEDQTIIDLLSMTPFLQELTLGRIGLSQFLFRHLAPLTSLQSLSLIAFGPTAEADVNVDWLEFCDAITSFIEKSPLMESFEFDTALSIHTAFISLLLELLYVTTFESTRTYSRLKHLNIKHNEPPPMSSIERICERAPFLESLSIKVPIRALGRLKAALSKLTHLNRLELNNFVMVKKPLETKIDTEPFFLFTERQNHKRNTGDHYTM</sequence>
<name>A0A5B0MUA3_PUCGR</name>
<dbReference type="SUPFAM" id="SSF52047">
    <property type="entry name" value="RNI-like"/>
    <property type="match status" value="1"/>
</dbReference>
<comment type="caution">
    <text evidence="1">The sequence shown here is derived from an EMBL/GenBank/DDBJ whole genome shotgun (WGS) entry which is preliminary data.</text>
</comment>
<protein>
    <submittedName>
        <fullName evidence="1">Uncharacterized protein</fullName>
    </submittedName>
</protein>
<accession>A0A5B0MUA3</accession>
<proteinExistence type="predicted"/>